<evidence type="ECO:0000256" key="10">
    <source>
        <dbReference type="ARBA" id="ARBA00023239"/>
    </source>
</evidence>
<dbReference type="EMBL" id="LKBG01000220">
    <property type="protein sequence ID" value="KQB34770.1"/>
    <property type="molecule type" value="Genomic_DNA"/>
</dbReference>
<dbReference type="Gene3D" id="3.40.50.720">
    <property type="entry name" value="NAD(P)-binding Rossmann-like Domain"/>
    <property type="match status" value="1"/>
</dbReference>
<dbReference type="PANTHER" id="PTHR23309">
    <property type="entry name" value="3-HYDROXYACYL-COA DEHYROGENASE"/>
    <property type="match status" value="1"/>
</dbReference>
<dbReference type="GO" id="GO:0004300">
    <property type="term" value="F:enoyl-CoA hydratase activity"/>
    <property type="evidence" value="ECO:0007669"/>
    <property type="project" value="UniProtKB-ARBA"/>
</dbReference>
<dbReference type="SUPFAM" id="SSF51735">
    <property type="entry name" value="NAD(P)-binding Rossmann-fold domains"/>
    <property type="match status" value="1"/>
</dbReference>
<keyword evidence="7" id="KW-0443">Lipid metabolism</keyword>
<keyword evidence="6" id="KW-0520">NAD</keyword>
<dbReference type="InterPro" id="IPR001753">
    <property type="entry name" value="Enoyl-CoA_hydra/iso"/>
</dbReference>
<comment type="pathway">
    <text evidence="2">Lipid metabolism; fatty acid beta-oxidation.</text>
</comment>
<evidence type="ECO:0000313" key="17">
    <source>
        <dbReference type="Proteomes" id="UP000050515"/>
    </source>
</evidence>
<reference evidence="14 17" key="1">
    <citation type="submission" date="2015-09" db="EMBL/GenBank/DDBJ databases">
        <title>Draft genome sequence of Acidiplasma aeolicum DSM 18409.</title>
        <authorList>
            <person name="Hemp J."/>
        </authorList>
    </citation>
    <scope>NUCLEOTIDE SEQUENCE [LARGE SCALE GENOMIC DNA]</scope>
    <source>
        <strain evidence="14 17">V</strain>
    </source>
</reference>
<organism evidence="15 16">
    <name type="scientific">Acidiplasma aeolicum</name>
    <dbReference type="NCBI Taxonomy" id="507754"/>
    <lineage>
        <taxon>Archaea</taxon>
        <taxon>Methanobacteriati</taxon>
        <taxon>Thermoplasmatota</taxon>
        <taxon>Thermoplasmata</taxon>
        <taxon>Thermoplasmatales</taxon>
        <taxon>Ferroplasmaceae</taxon>
        <taxon>Acidiplasma</taxon>
    </lineage>
</organism>
<feature type="domain" description="3-hydroxyacyl-CoA dehydrogenase C-terminal" evidence="12">
    <location>
        <begin position="185"/>
        <end position="277"/>
    </location>
</feature>
<dbReference type="GO" id="GO:0006635">
    <property type="term" value="P:fatty acid beta-oxidation"/>
    <property type="evidence" value="ECO:0007669"/>
    <property type="project" value="UniProtKB-UniPathway"/>
</dbReference>
<dbReference type="GO" id="GO:0003857">
    <property type="term" value="F:(3S)-3-hydroxyacyl-CoA dehydrogenase (NAD+) activity"/>
    <property type="evidence" value="ECO:0007669"/>
    <property type="project" value="TreeGrafter"/>
</dbReference>
<dbReference type="PATRIC" id="fig|507754.4.peg.315"/>
<dbReference type="InterPro" id="IPR008927">
    <property type="entry name" value="6-PGluconate_DH-like_C_sf"/>
</dbReference>
<evidence type="ECO:0000259" key="13">
    <source>
        <dbReference type="Pfam" id="PF02737"/>
    </source>
</evidence>
<keyword evidence="16" id="KW-1185">Reference proteome</keyword>
<dbReference type="UniPathway" id="UPA00659"/>
<feature type="domain" description="3-hydroxyacyl-CoA dehydrogenase C-terminal" evidence="12">
    <location>
        <begin position="302"/>
        <end position="365"/>
    </location>
</feature>
<evidence type="ECO:0000256" key="8">
    <source>
        <dbReference type="ARBA" id="ARBA00023140"/>
    </source>
</evidence>
<evidence type="ECO:0000313" key="14">
    <source>
        <dbReference type="EMBL" id="KPV46010.1"/>
    </source>
</evidence>
<dbReference type="InterPro" id="IPR014748">
    <property type="entry name" value="Enoyl-CoA_hydra_C"/>
</dbReference>
<dbReference type="InterPro" id="IPR006176">
    <property type="entry name" value="3-OHacyl-CoA_DH_NAD-bd"/>
</dbReference>
<dbReference type="AlphaFoldDB" id="A0A0Q0RHJ3"/>
<keyword evidence="10" id="KW-0456">Lyase</keyword>
<evidence type="ECO:0000256" key="3">
    <source>
        <dbReference type="ARBA" id="ARBA00011245"/>
    </source>
</evidence>
<dbReference type="Pfam" id="PF02737">
    <property type="entry name" value="3HCDH_N"/>
    <property type="match status" value="1"/>
</dbReference>
<dbReference type="InterPro" id="IPR036291">
    <property type="entry name" value="NAD(P)-bd_dom_sf"/>
</dbReference>
<feature type="domain" description="3-hydroxyacyl-CoA dehydrogenase NAD binding" evidence="13">
    <location>
        <begin position="4"/>
        <end position="182"/>
    </location>
</feature>
<evidence type="ECO:0000256" key="1">
    <source>
        <dbReference type="ARBA" id="ARBA00004275"/>
    </source>
</evidence>
<dbReference type="SUPFAM" id="SSF52096">
    <property type="entry name" value="ClpP/crotonase"/>
    <property type="match status" value="1"/>
</dbReference>
<keyword evidence="4" id="KW-0276">Fatty acid metabolism</keyword>
<evidence type="ECO:0000256" key="6">
    <source>
        <dbReference type="ARBA" id="ARBA00023027"/>
    </source>
</evidence>
<keyword evidence="8" id="KW-0576">Peroxisome</keyword>
<accession>A0A0Q0RHJ3</accession>
<evidence type="ECO:0000256" key="2">
    <source>
        <dbReference type="ARBA" id="ARBA00005005"/>
    </source>
</evidence>
<dbReference type="SUPFAM" id="SSF48179">
    <property type="entry name" value="6-phosphogluconate dehydrogenase C-terminal domain-like"/>
    <property type="match status" value="2"/>
</dbReference>
<dbReference type="GO" id="GO:0070403">
    <property type="term" value="F:NAD+ binding"/>
    <property type="evidence" value="ECO:0007669"/>
    <property type="project" value="InterPro"/>
</dbReference>
<reference evidence="15 16" key="2">
    <citation type="submission" date="2015-09" db="EMBL/GenBank/DDBJ databases">
        <title>Heavy metals and arsenic resistance mechanisms in polyextremophilic archaea of the family Ferroplasmaceae.</title>
        <authorList>
            <person name="Bulaev A.G."/>
            <person name="Kanygina A.V."/>
        </authorList>
    </citation>
    <scope>NUCLEOTIDE SEQUENCE [LARGE SCALE GENOMIC DNA]</scope>
    <source>
        <strain evidence="15 16">VT</strain>
    </source>
</reference>
<comment type="subcellular location">
    <subcellularLocation>
        <location evidence="1">Peroxisome</location>
    </subcellularLocation>
</comment>
<dbReference type="EMBL" id="LJCQ01000327">
    <property type="protein sequence ID" value="KPV46010.1"/>
    <property type="molecule type" value="Genomic_DNA"/>
</dbReference>
<protein>
    <submittedName>
        <fullName evidence="15">3-hydroxyacyl-CoA dehydrogenase</fullName>
    </submittedName>
</protein>
<evidence type="ECO:0000256" key="7">
    <source>
        <dbReference type="ARBA" id="ARBA00023098"/>
    </source>
</evidence>
<keyword evidence="9" id="KW-0413">Isomerase</keyword>
<dbReference type="CDD" id="cd06558">
    <property type="entry name" value="crotonase-like"/>
    <property type="match status" value="1"/>
</dbReference>
<evidence type="ECO:0000313" key="16">
    <source>
        <dbReference type="Proteomes" id="UP000050320"/>
    </source>
</evidence>
<dbReference type="RefSeq" id="WP_054964429.1">
    <property type="nucleotide sequence ID" value="NZ_JBBYJF010000008.1"/>
</dbReference>
<comment type="subunit">
    <text evidence="3">Monomer.</text>
</comment>
<evidence type="ECO:0000256" key="11">
    <source>
        <dbReference type="ARBA" id="ARBA00023268"/>
    </source>
</evidence>
<evidence type="ECO:0000259" key="12">
    <source>
        <dbReference type="Pfam" id="PF00725"/>
    </source>
</evidence>
<proteinExistence type="predicted"/>
<dbReference type="PANTHER" id="PTHR23309:SF49">
    <property type="entry name" value="PEROXISOMAL BIFUNCTIONAL ENZYME"/>
    <property type="match status" value="1"/>
</dbReference>
<evidence type="ECO:0000256" key="9">
    <source>
        <dbReference type="ARBA" id="ARBA00023235"/>
    </source>
</evidence>
<dbReference type="InterPro" id="IPR013328">
    <property type="entry name" value="6PGD_dom2"/>
</dbReference>
<dbReference type="Pfam" id="PF00725">
    <property type="entry name" value="3HCDH"/>
    <property type="match status" value="2"/>
</dbReference>
<dbReference type="Gene3D" id="1.10.12.10">
    <property type="entry name" value="Lyase 2-enoyl-coa Hydratase, Chain A, domain 2"/>
    <property type="match status" value="1"/>
</dbReference>
<dbReference type="Pfam" id="PF00378">
    <property type="entry name" value="ECH_1"/>
    <property type="match status" value="1"/>
</dbReference>
<gene>
    <name evidence="15" type="ORF">AOG54_00655</name>
    <name evidence="14" type="ORF">SE19_07405</name>
</gene>
<dbReference type="OrthoDB" id="39812at2157"/>
<sequence>MDSKIAVIGAGTMGHGIAEVFALGGYCVNLEDFYPEVIERAKREINESLSKLLSSGKITRELYDKTLKNINYYNNIKDAVDGAYISIEAVPEKFEIKKNVLSEISNYTDGIIASNTSNIRITELAEFVKKPERLLGMHFFNPPVLMKLVEVIKGDKTDEKYIDEIMAVAKAIGKVPIKVMRDEAGFIVNRVSAPELLVFCMALSDSDPAGIDAFFKSQGLPMGPYQLFDYVGLDTVYDSLKYYAQELSPDYGKCKNLDSYVNAGKLGMKTGSGIYRWENGKAVIPEAAPSEKISLMDVFSLEINEATKLIESGIATPNDIETGVKLGLNRPFGPVTVAQGLSSSDVLKTLNSLYEKYKIDVFKPSSTIINGKLKEAFSPHKAEKARDENTAQKYIIFEKHENTGIIKLNNTKNNLIGSGLIDELNAVLDRISADNDIHAVLITGNGTNFSAGADLSQFINSPYAFMEMSKKGENTFDRITKMNKIFVAYLKGYVLGGGLELALACDIRVSSGDAVLGFPETSLGLIPGYGGSQRLPALIGISRAMDIILSAERINAQKAYEYGIITRIFNDDGEAQALKLTEELSQRISPASVYTAKRLIYGTSRINLDFESISMGMLYGGNDLKEGIRAFMEKRSPKFGGN</sequence>
<keyword evidence="5" id="KW-0560">Oxidoreductase</keyword>
<dbReference type="GO" id="GO:0016853">
    <property type="term" value="F:isomerase activity"/>
    <property type="evidence" value="ECO:0007669"/>
    <property type="project" value="UniProtKB-KW"/>
</dbReference>
<evidence type="ECO:0000256" key="5">
    <source>
        <dbReference type="ARBA" id="ARBA00023002"/>
    </source>
</evidence>
<evidence type="ECO:0000313" key="15">
    <source>
        <dbReference type="EMBL" id="KQB34770.1"/>
    </source>
</evidence>
<name>A0A0Q0RHJ3_9ARCH</name>
<keyword evidence="11" id="KW-0511">Multifunctional enzyme</keyword>
<dbReference type="Proteomes" id="UP000050515">
    <property type="component" value="Unassembled WGS sequence"/>
</dbReference>
<dbReference type="FunFam" id="3.40.50.720:FF:000009">
    <property type="entry name" value="Fatty oxidation complex, alpha subunit"/>
    <property type="match status" value="1"/>
</dbReference>
<dbReference type="Gene3D" id="1.10.1040.10">
    <property type="entry name" value="N-(1-d-carboxylethyl)-l-norvaline Dehydrogenase, domain 2"/>
    <property type="match status" value="2"/>
</dbReference>
<comment type="caution">
    <text evidence="15">The sequence shown here is derived from an EMBL/GenBank/DDBJ whole genome shotgun (WGS) entry which is preliminary data.</text>
</comment>
<dbReference type="InterPro" id="IPR006108">
    <property type="entry name" value="3HC_DH_C"/>
</dbReference>
<dbReference type="InterPro" id="IPR029045">
    <property type="entry name" value="ClpP/crotonase-like_dom_sf"/>
</dbReference>
<dbReference type="Proteomes" id="UP000050320">
    <property type="component" value="Unassembled WGS sequence"/>
</dbReference>
<evidence type="ECO:0000256" key="4">
    <source>
        <dbReference type="ARBA" id="ARBA00022832"/>
    </source>
</evidence>
<dbReference type="Gene3D" id="3.90.226.10">
    <property type="entry name" value="2-enoyl-CoA Hydratase, Chain A, domain 1"/>
    <property type="match status" value="1"/>
</dbReference>